<dbReference type="AlphaFoldDB" id="A0A1E4T2T4"/>
<organism evidence="1 2">
    <name type="scientific">[Candida] arabinofermentans NRRL YB-2248</name>
    <dbReference type="NCBI Taxonomy" id="983967"/>
    <lineage>
        <taxon>Eukaryota</taxon>
        <taxon>Fungi</taxon>
        <taxon>Dikarya</taxon>
        <taxon>Ascomycota</taxon>
        <taxon>Saccharomycotina</taxon>
        <taxon>Pichiomycetes</taxon>
        <taxon>Pichiales</taxon>
        <taxon>Pichiaceae</taxon>
        <taxon>Ogataea</taxon>
        <taxon>Ogataea/Candida clade</taxon>
    </lineage>
</organism>
<accession>A0A1E4T2T4</accession>
<evidence type="ECO:0008006" key="3">
    <source>
        <dbReference type="Google" id="ProtNLM"/>
    </source>
</evidence>
<dbReference type="Gene3D" id="1.25.40.10">
    <property type="entry name" value="Tetratricopeptide repeat domain"/>
    <property type="match status" value="1"/>
</dbReference>
<keyword evidence="2" id="KW-1185">Reference proteome</keyword>
<proteinExistence type="predicted"/>
<dbReference type="EMBL" id="KV453851">
    <property type="protein sequence ID" value="ODV86065.1"/>
    <property type="molecule type" value="Genomic_DNA"/>
</dbReference>
<dbReference type="Proteomes" id="UP000094801">
    <property type="component" value="Unassembled WGS sequence"/>
</dbReference>
<evidence type="ECO:0000313" key="1">
    <source>
        <dbReference type="EMBL" id="ODV86065.1"/>
    </source>
</evidence>
<protein>
    <recommendedName>
        <fullName evidence="3">ATPase expression protein 2, mitochondrial</fullName>
    </recommendedName>
</protein>
<reference evidence="2" key="1">
    <citation type="submission" date="2016-04" db="EMBL/GenBank/DDBJ databases">
        <title>Comparative genomics of biotechnologically important yeasts.</title>
        <authorList>
            <consortium name="DOE Joint Genome Institute"/>
            <person name="Riley R."/>
            <person name="Haridas S."/>
            <person name="Wolfe K.H."/>
            <person name="Lopes M.R."/>
            <person name="Hittinger C.T."/>
            <person name="Goker M."/>
            <person name="Salamov A."/>
            <person name="Wisecaver J."/>
            <person name="Long T.M."/>
            <person name="Aerts A.L."/>
            <person name="Barry K."/>
            <person name="Choi C."/>
            <person name="Clum A."/>
            <person name="Coughlan A.Y."/>
            <person name="Deshpande S."/>
            <person name="Douglass A.P."/>
            <person name="Hanson S.J."/>
            <person name="Klenk H.-P."/>
            <person name="Labutti K."/>
            <person name="Lapidus A."/>
            <person name="Lindquist E."/>
            <person name="Lipzen A."/>
            <person name="Meier-Kolthoff J.P."/>
            <person name="Ohm R.A."/>
            <person name="Otillar R.P."/>
            <person name="Pangilinan J."/>
            <person name="Peng Y."/>
            <person name="Rokas A."/>
            <person name="Rosa C.A."/>
            <person name="Scheuner C."/>
            <person name="Sibirny A.A."/>
            <person name="Slot J.C."/>
            <person name="Stielow J.B."/>
            <person name="Sun H."/>
            <person name="Kurtzman C.P."/>
            <person name="Blackwell M."/>
            <person name="Grigoriev I.V."/>
            <person name="Jeffries T.W."/>
        </authorList>
    </citation>
    <scope>NUCLEOTIDE SEQUENCE [LARGE SCALE GENOMIC DNA]</scope>
    <source>
        <strain evidence="2">NRRL YB-2248</strain>
    </source>
</reference>
<dbReference type="InterPro" id="IPR011990">
    <property type="entry name" value="TPR-like_helical_dom_sf"/>
</dbReference>
<evidence type="ECO:0000313" key="2">
    <source>
        <dbReference type="Proteomes" id="UP000094801"/>
    </source>
</evidence>
<dbReference type="OrthoDB" id="185373at2759"/>
<gene>
    <name evidence="1" type="ORF">CANARDRAFT_28106</name>
</gene>
<name>A0A1E4T2T4_9ASCO</name>
<dbReference type="STRING" id="983967.A0A1E4T2T4"/>
<sequence length="484" mass="57012">MSKMLSSCKVLKTRVPVTSVRLFITISPRLQLSKSNQSLPDATASNDLIRQRWEREMNTLQKLHEINSKSPFYPQKQHNDSEDEIVSLFLSLVPSTSQPDLDYQLWIELNKKPNTRKLPSIPEELNDVTLPKYIKSLSELNTREDKRITDYVHRTYRSIVDAGILTDLESYNLIIRFFSARFEYQLTRDVLLQLHKRGVRPTTDTYNNMMFPLTNAIGKPTFRYLIAYLKQMAAYKLTPNLTTWYIVFTCLKSRKNLIYDRLQQMKSPLEPIRSEVAKHKVLNEGMELHELITYFDSMGIDFDSSLLSTFVNIYLRKGEPNSAWELILNWHSKNKTEYVPISILTQFIDHFTFKGELHNAVATINLFKDALDFPWIFKNYDIILRNMARTKNFSNWSILTRRFYLDSKRSFNHSVISAKLEKKLSEVAKSYGYSEFILNKLTKVEFELTQDVFSKLKWDKQHPKFTLLENSEEFQKAADFFYRL</sequence>